<gene>
    <name evidence="2" type="ORF">SCMC78_19450</name>
</gene>
<feature type="domain" description="DUF7919" evidence="1">
    <location>
        <begin position="3"/>
        <end position="125"/>
    </location>
</feature>
<dbReference type="KEGG" id="stcm:SCMC78_19450"/>
<evidence type="ECO:0000259" key="1">
    <source>
        <dbReference type="Pfam" id="PF25535"/>
    </source>
</evidence>
<evidence type="ECO:0000313" key="2">
    <source>
        <dbReference type="EMBL" id="BFP52138.1"/>
    </source>
</evidence>
<dbReference type="InterPro" id="IPR057679">
    <property type="entry name" value="DUF7919"/>
</dbReference>
<dbReference type="Pfam" id="PF25535">
    <property type="entry name" value="DUF7919"/>
    <property type="match status" value="1"/>
</dbReference>
<reference evidence="2" key="1">
    <citation type="submission" date="2024-07" db="EMBL/GenBank/DDBJ databases">
        <title>Complete genome sequences of cellulolytic bacteria, Kitasatospora sp. CMC57 and Streptomyces sp. CMC78, isolated from Japanese agricultural soil.</title>
        <authorList>
            <person name="Hashimoto T."/>
            <person name="Ito M."/>
            <person name="Iwamoto M."/>
            <person name="Fukahori D."/>
            <person name="Shoda T."/>
            <person name="Sakoda M."/>
            <person name="Morohoshi T."/>
            <person name="Mitsuboshi M."/>
            <person name="Nishizawa T."/>
        </authorList>
    </citation>
    <scope>NUCLEOTIDE SEQUENCE</scope>
    <source>
        <strain evidence="2">CMC78</strain>
    </source>
</reference>
<name>A0AB33KAE6_9ACTN</name>
<dbReference type="EMBL" id="AP035884">
    <property type="protein sequence ID" value="BFP52138.1"/>
    <property type="molecule type" value="Genomic_DNA"/>
</dbReference>
<dbReference type="RefSeq" id="WP_319598372.1">
    <property type="nucleotide sequence ID" value="NZ_AP035884.1"/>
</dbReference>
<proteinExistence type="predicted"/>
<organism evidence="2">
    <name type="scientific">Streptomyces sp. CMC78</name>
    <dbReference type="NCBI Taxonomy" id="3231512"/>
    <lineage>
        <taxon>Bacteria</taxon>
        <taxon>Bacillati</taxon>
        <taxon>Actinomycetota</taxon>
        <taxon>Actinomycetes</taxon>
        <taxon>Kitasatosporales</taxon>
        <taxon>Streptomycetaceae</taxon>
        <taxon>Streptomyces</taxon>
    </lineage>
</organism>
<sequence>MSHYPDLSPYSYDESPRAMLNVGWLHPQHGYATGVVDERVVQALVILSSAYENQMRGFHRCEFCDTDRVSVSVSGGPNGDTRVWLGSAEIRVTGEDGTIYAAPNLVIHYITAHRYRPPEGFCRAAVGAAGFDAPGPLSLVE</sequence>
<dbReference type="AlphaFoldDB" id="A0AB33KAE6"/>
<protein>
    <recommendedName>
        <fullName evidence="1">DUF7919 domain-containing protein</fullName>
    </recommendedName>
</protein>
<accession>A0AB33KAE6</accession>